<organism evidence="5 6">
    <name type="scientific">Brassicogethes aeneus</name>
    <name type="common">Rape pollen beetle</name>
    <name type="synonym">Meligethes aeneus</name>
    <dbReference type="NCBI Taxonomy" id="1431903"/>
    <lineage>
        <taxon>Eukaryota</taxon>
        <taxon>Metazoa</taxon>
        <taxon>Ecdysozoa</taxon>
        <taxon>Arthropoda</taxon>
        <taxon>Hexapoda</taxon>
        <taxon>Insecta</taxon>
        <taxon>Pterygota</taxon>
        <taxon>Neoptera</taxon>
        <taxon>Endopterygota</taxon>
        <taxon>Coleoptera</taxon>
        <taxon>Polyphaga</taxon>
        <taxon>Cucujiformia</taxon>
        <taxon>Nitidulidae</taxon>
        <taxon>Meligethinae</taxon>
        <taxon>Brassicogethes</taxon>
    </lineage>
</organism>
<dbReference type="InterPro" id="IPR001878">
    <property type="entry name" value="Znf_CCHC"/>
</dbReference>
<evidence type="ECO:0000256" key="3">
    <source>
        <dbReference type="SAM" id="MobiDB-lite"/>
    </source>
</evidence>
<name>A0A9P0B635_BRAAE</name>
<dbReference type="EMBL" id="OV121135">
    <property type="protein sequence ID" value="CAH0555107.1"/>
    <property type="molecule type" value="Genomic_DNA"/>
</dbReference>
<gene>
    <name evidence="5" type="ORF">MELIAE_LOCUS6543</name>
</gene>
<dbReference type="AlphaFoldDB" id="A0A9P0B635"/>
<dbReference type="GO" id="GO:0008270">
    <property type="term" value="F:zinc ion binding"/>
    <property type="evidence" value="ECO:0007669"/>
    <property type="project" value="UniProtKB-KW"/>
</dbReference>
<evidence type="ECO:0000313" key="5">
    <source>
        <dbReference type="EMBL" id="CAH0555107.1"/>
    </source>
</evidence>
<dbReference type="InterPro" id="IPR036875">
    <property type="entry name" value="Znf_CCHC_sf"/>
</dbReference>
<accession>A0A9P0B635</accession>
<feature type="region of interest" description="Disordered" evidence="3">
    <location>
        <begin position="333"/>
        <end position="358"/>
    </location>
</feature>
<dbReference type="GO" id="GO:0003676">
    <property type="term" value="F:nucleic acid binding"/>
    <property type="evidence" value="ECO:0007669"/>
    <property type="project" value="InterPro"/>
</dbReference>
<keyword evidence="1" id="KW-0479">Metal-binding</keyword>
<keyword evidence="2" id="KW-0175">Coiled coil</keyword>
<keyword evidence="1" id="KW-0863">Zinc-finger</keyword>
<keyword evidence="1" id="KW-0862">Zinc</keyword>
<dbReference type="OrthoDB" id="6776451at2759"/>
<protein>
    <recommendedName>
        <fullName evidence="4">CCHC-type domain-containing protein</fullName>
    </recommendedName>
</protein>
<feature type="compositionally biased region" description="Basic and acidic residues" evidence="3">
    <location>
        <begin position="10"/>
        <end position="20"/>
    </location>
</feature>
<feature type="coiled-coil region" evidence="2">
    <location>
        <begin position="173"/>
        <end position="221"/>
    </location>
</feature>
<sequence length="358" mass="41826">MTNSNCKSIDAYKSDEKESSSSDDSSFSLHDTSFGDYNVNVLPYKTLNTCKGVIYCPDLLNCSVEEISNCLEDQGVVEVKRVSRKKDGKTVETASHILTFEKSYLPKYVTAAFYRSEVRPYMPNPLRCFKCQKFGHVSDKCENESICACGKQTHEETLITKNDEIMKQNDILKEELKTEINSLKTDLSTEVNLRKEENIELKKENTILKQKIKKIEQIEKKYKLVVYELKEPKEKREDINNFLELINQKLELTCTFQELRDFYRIGKIIPETSSNHIRKDYNNQKLLHKYLKKARENKKEAKIKNNILYVNGETYTLDDLLKEDNEIYITSANPEENSNKVQHPHTLKKQQLKKKNIY</sequence>
<dbReference type="SUPFAM" id="SSF57756">
    <property type="entry name" value="Retrovirus zinc finger-like domains"/>
    <property type="match status" value="1"/>
</dbReference>
<evidence type="ECO:0000256" key="2">
    <source>
        <dbReference type="SAM" id="Coils"/>
    </source>
</evidence>
<evidence type="ECO:0000259" key="4">
    <source>
        <dbReference type="PROSITE" id="PS50158"/>
    </source>
</evidence>
<keyword evidence="6" id="KW-1185">Reference proteome</keyword>
<feature type="domain" description="CCHC-type" evidence="4">
    <location>
        <begin position="127"/>
        <end position="143"/>
    </location>
</feature>
<feature type="region of interest" description="Disordered" evidence="3">
    <location>
        <begin position="1"/>
        <end position="25"/>
    </location>
</feature>
<dbReference type="Proteomes" id="UP001154078">
    <property type="component" value="Chromosome 4"/>
</dbReference>
<reference evidence="5" key="1">
    <citation type="submission" date="2021-12" db="EMBL/GenBank/DDBJ databases">
        <authorList>
            <person name="King R."/>
        </authorList>
    </citation>
    <scope>NUCLEOTIDE SEQUENCE</scope>
</reference>
<evidence type="ECO:0000313" key="6">
    <source>
        <dbReference type="Proteomes" id="UP001154078"/>
    </source>
</evidence>
<evidence type="ECO:0000256" key="1">
    <source>
        <dbReference type="PROSITE-ProRule" id="PRU00047"/>
    </source>
</evidence>
<proteinExistence type="predicted"/>
<feature type="compositionally biased region" description="Basic residues" evidence="3">
    <location>
        <begin position="342"/>
        <end position="358"/>
    </location>
</feature>
<dbReference type="PROSITE" id="PS50158">
    <property type="entry name" value="ZF_CCHC"/>
    <property type="match status" value="1"/>
</dbReference>